<keyword evidence="3" id="KW-1185">Reference proteome</keyword>
<reference evidence="2" key="1">
    <citation type="journal article" date="2021" name="Front. Microbiol.">
        <title>Comprehensive Comparative Genomics and Phenotyping of Methylobacterium Species.</title>
        <authorList>
            <person name="Alessa O."/>
            <person name="Ogura Y."/>
            <person name="Fujitani Y."/>
            <person name="Takami H."/>
            <person name="Hayashi T."/>
            <person name="Sahin N."/>
            <person name="Tani A."/>
        </authorList>
    </citation>
    <scope>NUCLEOTIDE SEQUENCE</scope>
    <source>
        <strain evidence="2">DSM 23674</strain>
    </source>
</reference>
<name>A0ABQ4TES3_9HYPH</name>
<dbReference type="Gene3D" id="3.40.50.10090">
    <property type="match status" value="2"/>
</dbReference>
<evidence type="ECO:0000259" key="1">
    <source>
        <dbReference type="Pfam" id="PF02602"/>
    </source>
</evidence>
<evidence type="ECO:0000313" key="3">
    <source>
        <dbReference type="Proteomes" id="UP001055101"/>
    </source>
</evidence>
<proteinExistence type="predicted"/>
<reference evidence="2" key="2">
    <citation type="submission" date="2021-08" db="EMBL/GenBank/DDBJ databases">
        <authorList>
            <person name="Tani A."/>
            <person name="Ola A."/>
            <person name="Ogura Y."/>
            <person name="Katsura K."/>
            <person name="Hayashi T."/>
        </authorList>
    </citation>
    <scope>NUCLEOTIDE SEQUENCE</scope>
    <source>
        <strain evidence="2">DSM 23674</strain>
    </source>
</reference>
<dbReference type="EMBL" id="BPRA01000001">
    <property type="protein sequence ID" value="GJE53878.1"/>
    <property type="molecule type" value="Genomic_DNA"/>
</dbReference>
<dbReference type="InterPro" id="IPR036108">
    <property type="entry name" value="4pyrrol_syn_uPrphyn_synt_sf"/>
</dbReference>
<accession>A0ABQ4TES3</accession>
<dbReference type="CDD" id="cd06578">
    <property type="entry name" value="HemD"/>
    <property type="match status" value="1"/>
</dbReference>
<gene>
    <name evidence="2" type="ORF">EKPJFOCH_0346</name>
</gene>
<sequence>MRIWVARPEPGAARTAERLRALGHEPLLAPVLFVVPSEGPRPRGAFDGVLLTSAQGAGLLAAAGLASDVPVFAVGRRTAEAARAAGLARVVAAEGDAATLARRVAASLRPGACLLHVAGEDRKAEPGASLDAAGYRVTVWEAYAARAVDALPAPVTEALGDGSLAAVLHYSRRSTATALRLTQTAGLDGAFRGVEHYCLSADVAVPLVEAGLVAHFVAARPSEDALLAGLPHSA</sequence>
<feature type="domain" description="Tetrapyrrole biosynthesis uroporphyrinogen III synthase" evidence="1">
    <location>
        <begin position="14"/>
        <end position="227"/>
    </location>
</feature>
<dbReference type="RefSeq" id="WP_238230476.1">
    <property type="nucleotide sequence ID" value="NZ_BPRA01000001.1"/>
</dbReference>
<dbReference type="InterPro" id="IPR003754">
    <property type="entry name" value="4pyrrol_synth_uPrphyn_synth"/>
</dbReference>
<comment type="caution">
    <text evidence="2">The sequence shown here is derived from an EMBL/GenBank/DDBJ whole genome shotgun (WGS) entry which is preliminary data.</text>
</comment>
<organism evidence="2 3">
    <name type="scientific">Methylobacterium thuringiense</name>
    <dbReference type="NCBI Taxonomy" id="1003091"/>
    <lineage>
        <taxon>Bacteria</taxon>
        <taxon>Pseudomonadati</taxon>
        <taxon>Pseudomonadota</taxon>
        <taxon>Alphaproteobacteria</taxon>
        <taxon>Hyphomicrobiales</taxon>
        <taxon>Methylobacteriaceae</taxon>
        <taxon>Methylobacterium</taxon>
    </lineage>
</organism>
<dbReference type="SUPFAM" id="SSF69618">
    <property type="entry name" value="HemD-like"/>
    <property type="match status" value="1"/>
</dbReference>
<evidence type="ECO:0000313" key="2">
    <source>
        <dbReference type="EMBL" id="GJE53878.1"/>
    </source>
</evidence>
<protein>
    <recommendedName>
        <fullName evidence="1">Tetrapyrrole biosynthesis uroporphyrinogen III synthase domain-containing protein</fullName>
    </recommendedName>
</protein>
<dbReference type="Proteomes" id="UP001055101">
    <property type="component" value="Unassembled WGS sequence"/>
</dbReference>
<dbReference type="Pfam" id="PF02602">
    <property type="entry name" value="HEM4"/>
    <property type="match status" value="1"/>
</dbReference>